<name>A0A3B0YMJ3_9ZZZZ</name>
<dbReference type="Gene3D" id="3.40.50.2300">
    <property type="match status" value="1"/>
</dbReference>
<protein>
    <recommendedName>
        <fullName evidence="2">Response regulatory domain-containing protein</fullName>
    </recommendedName>
</protein>
<proteinExistence type="predicted"/>
<dbReference type="AlphaFoldDB" id="A0A3B0YMJ3"/>
<evidence type="ECO:0000256" key="1">
    <source>
        <dbReference type="ARBA" id="ARBA00022553"/>
    </source>
</evidence>
<dbReference type="InterPro" id="IPR011006">
    <property type="entry name" value="CheY-like_superfamily"/>
</dbReference>
<keyword evidence="1" id="KW-0597">Phosphoprotein</keyword>
<dbReference type="SUPFAM" id="SSF52172">
    <property type="entry name" value="CheY-like"/>
    <property type="match status" value="1"/>
</dbReference>
<organism evidence="3">
    <name type="scientific">hydrothermal vent metagenome</name>
    <dbReference type="NCBI Taxonomy" id="652676"/>
    <lineage>
        <taxon>unclassified sequences</taxon>
        <taxon>metagenomes</taxon>
        <taxon>ecological metagenomes</taxon>
    </lineage>
</organism>
<accession>A0A3B0YMJ3</accession>
<feature type="domain" description="Response regulatory" evidence="2">
    <location>
        <begin position="6"/>
        <end position="121"/>
    </location>
</feature>
<dbReference type="GO" id="GO:0000160">
    <property type="term" value="P:phosphorelay signal transduction system"/>
    <property type="evidence" value="ECO:0007669"/>
    <property type="project" value="InterPro"/>
</dbReference>
<evidence type="ECO:0000313" key="3">
    <source>
        <dbReference type="EMBL" id="VAW77363.1"/>
    </source>
</evidence>
<dbReference type="PANTHER" id="PTHR44591">
    <property type="entry name" value="STRESS RESPONSE REGULATOR PROTEIN 1"/>
    <property type="match status" value="1"/>
</dbReference>
<sequence length="371" mass="41844">MSHVIKLMAVDDNELNLDIIDEALSDQYSLELVSSGDECLTKLSEAAPCLILMDVNMPNLNGYETCQKIKSDPETSNIPVIFVSALNNLDERIKGYEAGGEDFVSKPFEPKELSAKIEVTLKNRQAVLEKEQAANDAMSVAMTALGNASELGKVMQSLERIYACNTCEKLSLEILDVTESFGLHCLVQIRTKKDVVSVSSSGNVKPLELDLLEKLRSKGRIYSFKSRTIFNYEMVSILVKNMPEEGNLIDSLAILLNGIESQLKFITLEITKKNQTLLIQKMLQHTHKALEALQTKFEEHKFNGAKIIKKLLEDFEMDLISLGLDEDQEQYFLSVVDREMAKVMALYEFGEIMDHQFQEILDNFTKILNID</sequence>
<dbReference type="PANTHER" id="PTHR44591:SF3">
    <property type="entry name" value="RESPONSE REGULATORY DOMAIN-CONTAINING PROTEIN"/>
    <property type="match status" value="1"/>
</dbReference>
<dbReference type="InterPro" id="IPR050595">
    <property type="entry name" value="Bact_response_regulator"/>
</dbReference>
<dbReference type="Pfam" id="PF00072">
    <property type="entry name" value="Response_reg"/>
    <property type="match status" value="1"/>
</dbReference>
<dbReference type="InterPro" id="IPR001789">
    <property type="entry name" value="Sig_transdc_resp-reg_receiver"/>
</dbReference>
<dbReference type="SMART" id="SM00448">
    <property type="entry name" value="REC"/>
    <property type="match status" value="1"/>
</dbReference>
<dbReference type="EMBL" id="UOFL01000130">
    <property type="protein sequence ID" value="VAW77363.1"/>
    <property type="molecule type" value="Genomic_DNA"/>
</dbReference>
<dbReference type="PROSITE" id="PS50110">
    <property type="entry name" value="RESPONSE_REGULATORY"/>
    <property type="match status" value="1"/>
</dbReference>
<gene>
    <name evidence="3" type="ORF">MNBD_GAMMA12-3637</name>
</gene>
<evidence type="ECO:0000259" key="2">
    <source>
        <dbReference type="PROSITE" id="PS50110"/>
    </source>
</evidence>
<reference evidence="3" key="1">
    <citation type="submission" date="2018-06" db="EMBL/GenBank/DDBJ databases">
        <authorList>
            <person name="Zhirakovskaya E."/>
        </authorList>
    </citation>
    <scope>NUCLEOTIDE SEQUENCE</scope>
</reference>